<dbReference type="GO" id="GO:0008757">
    <property type="term" value="F:S-adenosylmethionine-dependent methyltransferase activity"/>
    <property type="evidence" value="ECO:0007669"/>
    <property type="project" value="InterPro"/>
</dbReference>
<dbReference type="InterPro" id="IPR011991">
    <property type="entry name" value="ArsR-like_HTH"/>
</dbReference>
<dbReference type="Pfam" id="PF01022">
    <property type="entry name" value="HTH_5"/>
    <property type="match status" value="1"/>
</dbReference>
<dbReference type="NCBIfam" id="NF033788">
    <property type="entry name" value="HTH_metalloreg"/>
    <property type="match status" value="1"/>
</dbReference>
<dbReference type="InterPro" id="IPR036390">
    <property type="entry name" value="WH_DNA-bd_sf"/>
</dbReference>
<feature type="domain" description="HTH arsR-type" evidence="1">
    <location>
        <begin position="4"/>
        <end position="99"/>
    </location>
</feature>
<dbReference type="SMART" id="SM00418">
    <property type="entry name" value="HTH_ARSR"/>
    <property type="match status" value="1"/>
</dbReference>
<accession>A0A9X2HDW4</accession>
<dbReference type="Gene3D" id="1.10.10.10">
    <property type="entry name" value="Winged helix-like DNA-binding domain superfamily/Winged helix DNA-binding domain"/>
    <property type="match status" value="1"/>
</dbReference>
<dbReference type="PROSITE" id="PS50987">
    <property type="entry name" value="HTH_ARSR_2"/>
    <property type="match status" value="1"/>
</dbReference>
<dbReference type="Pfam" id="PF08241">
    <property type="entry name" value="Methyltransf_11"/>
    <property type="match status" value="1"/>
</dbReference>
<dbReference type="InterPro" id="IPR029063">
    <property type="entry name" value="SAM-dependent_MTases_sf"/>
</dbReference>
<dbReference type="Proteomes" id="UP001155220">
    <property type="component" value="Unassembled WGS sequence"/>
</dbReference>
<evidence type="ECO:0000259" key="1">
    <source>
        <dbReference type="PROSITE" id="PS50987"/>
    </source>
</evidence>
<dbReference type="PANTHER" id="PTHR43861">
    <property type="entry name" value="TRANS-ACONITATE 2-METHYLTRANSFERASE-RELATED"/>
    <property type="match status" value="1"/>
</dbReference>
<dbReference type="EMBL" id="JALHBS010000104">
    <property type="protein sequence ID" value="MCP3056717.1"/>
    <property type="molecule type" value="Genomic_DNA"/>
</dbReference>
<dbReference type="CDD" id="cd00090">
    <property type="entry name" value="HTH_ARSR"/>
    <property type="match status" value="1"/>
</dbReference>
<dbReference type="PRINTS" id="PR00778">
    <property type="entry name" value="HTHARSR"/>
</dbReference>
<dbReference type="CDD" id="cd02440">
    <property type="entry name" value="AdoMet_MTases"/>
    <property type="match status" value="1"/>
</dbReference>
<dbReference type="InterPro" id="IPR001845">
    <property type="entry name" value="HTH_ArsR_DNA-bd_dom"/>
</dbReference>
<reference evidence="2" key="1">
    <citation type="submission" date="2022-03" db="EMBL/GenBank/DDBJ databases">
        <title>Aurantimonas Liuensis sp. Nov., isolated from the hadal seawater of the Mariana Trench.</title>
        <authorList>
            <person name="Liu R."/>
        </authorList>
    </citation>
    <scope>NUCLEOTIDE SEQUENCE</scope>
    <source>
        <strain evidence="2">LRZ36</strain>
    </source>
</reference>
<dbReference type="SUPFAM" id="SSF53335">
    <property type="entry name" value="S-adenosyl-L-methionine-dependent methyltransferases"/>
    <property type="match status" value="1"/>
</dbReference>
<sequence>MLDIQKLSFDPLVDALKAVAEPTRLRLVLLLARSDLTVSELTTILGQSQPRISRHLKLLVESGVLARYQEGAWAYFRVSDDASVVGLVRSLLSWADEADSTIARDGERLEAVRAERARRAADYFARNAGSWDRIRALHAADADVEQALLAALGSKRIGTLLDIGTGTGRILELLAPRCERAVGIDASREMLAIARAKLDAADIANAQVRQGDVYHLPVERQAFDLVTVHQVLHYLDDPQAAIAEAARAVAPGGRLAIVDFAPHELEFLRAEHAHLRLGFSDATLAGYLEEAGLELVSIDHLVSSGGETGELTVTICIAKDPRLLVATTAAAHQTLVS</sequence>
<dbReference type="InterPro" id="IPR013216">
    <property type="entry name" value="Methyltransf_11"/>
</dbReference>
<comment type="caution">
    <text evidence="2">The sequence shown here is derived from an EMBL/GenBank/DDBJ whole genome shotgun (WGS) entry which is preliminary data.</text>
</comment>
<gene>
    <name evidence="2" type="ORF">MJ956_16415</name>
</gene>
<organism evidence="2 3">
    <name type="scientific">Aurantimonas marianensis</name>
    <dbReference type="NCBI Taxonomy" id="2920428"/>
    <lineage>
        <taxon>Bacteria</taxon>
        <taxon>Pseudomonadati</taxon>
        <taxon>Pseudomonadota</taxon>
        <taxon>Alphaproteobacteria</taxon>
        <taxon>Hyphomicrobiales</taxon>
        <taxon>Aurantimonadaceae</taxon>
        <taxon>Aurantimonas</taxon>
    </lineage>
</organism>
<dbReference type="GO" id="GO:0003700">
    <property type="term" value="F:DNA-binding transcription factor activity"/>
    <property type="evidence" value="ECO:0007669"/>
    <property type="project" value="InterPro"/>
</dbReference>
<dbReference type="RefSeq" id="WP_253965515.1">
    <property type="nucleotide sequence ID" value="NZ_JALHBS010000104.1"/>
</dbReference>
<dbReference type="Gene3D" id="3.40.50.150">
    <property type="entry name" value="Vaccinia Virus protein VP39"/>
    <property type="match status" value="1"/>
</dbReference>
<evidence type="ECO:0000313" key="3">
    <source>
        <dbReference type="Proteomes" id="UP001155220"/>
    </source>
</evidence>
<proteinExistence type="predicted"/>
<dbReference type="AlphaFoldDB" id="A0A9X2HDW4"/>
<dbReference type="SUPFAM" id="SSF46785">
    <property type="entry name" value="Winged helix' DNA-binding domain"/>
    <property type="match status" value="1"/>
</dbReference>
<name>A0A9X2HDW4_9HYPH</name>
<evidence type="ECO:0000313" key="2">
    <source>
        <dbReference type="EMBL" id="MCP3056717.1"/>
    </source>
</evidence>
<keyword evidence="3" id="KW-1185">Reference proteome</keyword>
<protein>
    <submittedName>
        <fullName evidence="2">Metalloregulator ArsR/SmtB family transcription factor</fullName>
    </submittedName>
</protein>
<dbReference type="InterPro" id="IPR036388">
    <property type="entry name" value="WH-like_DNA-bd_sf"/>
</dbReference>